<organism evidence="1">
    <name type="scientific">Cacopsylla melanoneura</name>
    <dbReference type="NCBI Taxonomy" id="428564"/>
    <lineage>
        <taxon>Eukaryota</taxon>
        <taxon>Metazoa</taxon>
        <taxon>Ecdysozoa</taxon>
        <taxon>Arthropoda</taxon>
        <taxon>Hexapoda</taxon>
        <taxon>Insecta</taxon>
        <taxon>Pterygota</taxon>
        <taxon>Neoptera</taxon>
        <taxon>Paraneoptera</taxon>
        <taxon>Hemiptera</taxon>
        <taxon>Sternorrhyncha</taxon>
        <taxon>Psylloidea</taxon>
        <taxon>Psyllidae</taxon>
        <taxon>Psyllinae</taxon>
        <taxon>Cacopsylla</taxon>
    </lineage>
</organism>
<reference evidence="1" key="1">
    <citation type="submission" date="2021-05" db="EMBL/GenBank/DDBJ databases">
        <authorList>
            <person name="Alioto T."/>
            <person name="Alioto T."/>
            <person name="Gomez Garrido J."/>
        </authorList>
    </citation>
    <scope>NUCLEOTIDE SEQUENCE</scope>
</reference>
<dbReference type="EMBL" id="HBUF01596789">
    <property type="protein sequence ID" value="CAG6774982.1"/>
    <property type="molecule type" value="Transcribed_RNA"/>
</dbReference>
<name>A0A8D9B213_9HEMI</name>
<proteinExistence type="predicted"/>
<sequence length="114" mass="13054">MWWHLRSEEPSPTEVTSYWKRSVPSEAGLQPLAIQSMSNRQEEEQNLPSTSQIDNLLMMHEDCSPKVVLSYSSGNVTDDAESIMKVLDIHKMFQECTSYQGCVAKMQLFARLKL</sequence>
<accession>A0A8D9B213</accession>
<dbReference type="AlphaFoldDB" id="A0A8D9B213"/>
<evidence type="ECO:0000313" key="1">
    <source>
        <dbReference type="EMBL" id="CAG6774982.1"/>
    </source>
</evidence>
<protein>
    <submittedName>
        <fullName evidence="1">Uncharacterized protein</fullName>
    </submittedName>
</protein>